<organism evidence="8 9">
    <name type="scientific">Phocaeicola plebeius</name>
    <dbReference type="NCBI Taxonomy" id="310297"/>
    <lineage>
        <taxon>Bacteria</taxon>
        <taxon>Pseudomonadati</taxon>
        <taxon>Bacteroidota</taxon>
        <taxon>Bacteroidia</taxon>
        <taxon>Bacteroidales</taxon>
        <taxon>Bacteroidaceae</taxon>
        <taxon>Phocaeicola</taxon>
    </lineage>
</organism>
<comment type="caution">
    <text evidence="8">The sequence shown here is derived from an EMBL/GenBank/DDBJ whole genome shotgun (WGS) entry which is preliminary data.</text>
</comment>
<dbReference type="Gene3D" id="1.10.443.10">
    <property type="entry name" value="Intergrase catalytic core"/>
    <property type="match status" value="1"/>
</dbReference>
<dbReference type="PROSITE" id="PS51898">
    <property type="entry name" value="TYR_RECOMBINASE"/>
    <property type="match status" value="1"/>
</dbReference>
<dbReference type="PANTHER" id="PTHR30349:SF64">
    <property type="entry name" value="PROPHAGE INTEGRASE INTD-RELATED"/>
    <property type="match status" value="1"/>
</dbReference>
<evidence type="ECO:0000256" key="4">
    <source>
        <dbReference type="ARBA" id="ARBA00023172"/>
    </source>
</evidence>
<evidence type="ECO:0000256" key="5">
    <source>
        <dbReference type="PROSITE-ProRule" id="PRU01248"/>
    </source>
</evidence>
<dbReference type="CDD" id="cd01185">
    <property type="entry name" value="INTN1_C_like"/>
    <property type="match status" value="1"/>
</dbReference>
<dbReference type="InterPro" id="IPR025269">
    <property type="entry name" value="SAM-like_dom"/>
</dbReference>
<accession>A0A414FVY6</accession>
<comment type="similarity">
    <text evidence="1">Belongs to the 'phage' integrase family.</text>
</comment>
<dbReference type="EMBL" id="QSJG01000009">
    <property type="protein sequence ID" value="RHD55386.1"/>
    <property type="molecule type" value="Genomic_DNA"/>
</dbReference>
<dbReference type="GO" id="GO:0003677">
    <property type="term" value="F:DNA binding"/>
    <property type="evidence" value="ECO:0007669"/>
    <property type="project" value="UniProtKB-UniRule"/>
</dbReference>
<dbReference type="SUPFAM" id="SSF56349">
    <property type="entry name" value="DNA breaking-rejoining enzymes"/>
    <property type="match status" value="1"/>
</dbReference>
<feature type="domain" description="Tyr recombinase" evidence="6">
    <location>
        <begin position="214"/>
        <end position="397"/>
    </location>
</feature>
<dbReference type="RefSeq" id="WP_118164239.1">
    <property type="nucleotide sequence ID" value="NZ_JAQEYB010000007.1"/>
</dbReference>
<dbReference type="PROSITE" id="PS51900">
    <property type="entry name" value="CB"/>
    <property type="match status" value="1"/>
</dbReference>
<evidence type="ECO:0000259" key="6">
    <source>
        <dbReference type="PROSITE" id="PS51898"/>
    </source>
</evidence>
<dbReference type="InterPro" id="IPR050090">
    <property type="entry name" value="Tyrosine_recombinase_XerCD"/>
</dbReference>
<keyword evidence="3 5" id="KW-0238">DNA-binding</keyword>
<dbReference type="InterPro" id="IPR011010">
    <property type="entry name" value="DNA_brk_join_enz"/>
</dbReference>
<dbReference type="PANTHER" id="PTHR30349">
    <property type="entry name" value="PHAGE INTEGRASE-RELATED"/>
    <property type="match status" value="1"/>
</dbReference>
<dbReference type="InterPro" id="IPR002104">
    <property type="entry name" value="Integrase_catalytic"/>
</dbReference>
<dbReference type="AlphaFoldDB" id="A0A414FVY6"/>
<protein>
    <submittedName>
        <fullName evidence="8">Site-specific integrase</fullName>
    </submittedName>
</protein>
<evidence type="ECO:0000259" key="7">
    <source>
        <dbReference type="PROSITE" id="PS51900"/>
    </source>
</evidence>
<dbReference type="InterPro" id="IPR010998">
    <property type="entry name" value="Integrase_recombinase_N"/>
</dbReference>
<reference evidence="8 9" key="1">
    <citation type="submission" date="2018-08" db="EMBL/GenBank/DDBJ databases">
        <title>A genome reference for cultivated species of the human gut microbiota.</title>
        <authorList>
            <person name="Zou Y."/>
            <person name="Xue W."/>
            <person name="Luo G."/>
        </authorList>
    </citation>
    <scope>NUCLEOTIDE SEQUENCE [LARGE SCALE GENOMIC DNA]</scope>
    <source>
        <strain evidence="8 9">AM31-10</strain>
    </source>
</reference>
<dbReference type="InterPro" id="IPR044068">
    <property type="entry name" value="CB"/>
</dbReference>
<evidence type="ECO:0000313" key="9">
    <source>
        <dbReference type="Proteomes" id="UP000284361"/>
    </source>
</evidence>
<dbReference type="Proteomes" id="UP000284361">
    <property type="component" value="Unassembled WGS sequence"/>
</dbReference>
<evidence type="ECO:0000313" key="8">
    <source>
        <dbReference type="EMBL" id="RHD55386.1"/>
    </source>
</evidence>
<evidence type="ECO:0000256" key="1">
    <source>
        <dbReference type="ARBA" id="ARBA00008857"/>
    </source>
</evidence>
<dbReference type="GO" id="GO:0006310">
    <property type="term" value="P:DNA recombination"/>
    <property type="evidence" value="ECO:0007669"/>
    <property type="project" value="UniProtKB-KW"/>
</dbReference>
<dbReference type="GO" id="GO:0015074">
    <property type="term" value="P:DNA integration"/>
    <property type="evidence" value="ECO:0007669"/>
    <property type="project" value="UniProtKB-KW"/>
</dbReference>
<evidence type="ECO:0000256" key="2">
    <source>
        <dbReference type="ARBA" id="ARBA00022908"/>
    </source>
</evidence>
<evidence type="ECO:0000256" key="3">
    <source>
        <dbReference type="ARBA" id="ARBA00023125"/>
    </source>
</evidence>
<dbReference type="Pfam" id="PF13102">
    <property type="entry name" value="Phage_int_SAM_5"/>
    <property type="match status" value="1"/>
</dbReference>
<proteinExistence type="inferred from homology"/>
<dbReference type="Gene3D" id="1.10.150.130">
    <property type="match status" value="1"/>
</dbReference>
<dbReference type="InterPro" id="IPR013762">
    <property type="entry name" value="Integrase-like_cat_sf"/>
</dbReference>
<name>A0A414FVY6_9BACT</name>
<keyword evidence="2" id="KW-0229">DNA integration</keyword>
<feature type="domain" description="Core-binding (CB)" evidence="7">
    <location>
        <begin position="112"/>
        <end position="193"/>
    </location>
</feature>
<gene>
    <name evidence="8" type="ORF">DW789_06050</name>
</gene>
<sequence length="403" mass="46159">MATVKVKFRASSVGTGEGTLVYKVTHRRVTRQITTGYRLYPQEWDGAHSKVVIPSDRDSRRQAYLKALKEKIADDMTLFREIIALLDCTGGHYTADEVVGQYRIPPETGGFMCFARSLTTELKRTGRERTAERYTTVLNSFRRFLAERGDIPLNRIESALMVEYESHLKAEGICPNSSSFYMRGVRAVYNRAVEKGLTVQRNPFRHVYTGIDKTVKRAIPLKAVRQIRDQDLRLEPTMDWARDLFMFSFYTRGMSFIDMAYLKKSDLKNGVLSYRRQKTGQRLFIKWEKPMQEIVSRYDTSGTPYLLPVIRDMRTDGRKQYKSAAHRVNRLLKKLGMRLGLAIPLTMYVARHGWASIAKSRNIPVSIISEAMGHDSEKTTLIYLASLDTSAIDKANSLILKAL</sequence>
<keyword evidence="4" id="KW-0233">DNA recombination</keyword>